<accession>A0AAE0YGA5</accession>
<evidence type="ECO:0000313" key="3">
    <source>
        <dbReference type="Proteomes" id="UP001283361"/>
    </source>
</evidence>
<dbReference type="Proteomes" id="UP001283361">
    <property type="component" value="Unassembled WGS sequence"/>
</dbReference>
<name>A0AAE0YGA5_9GAST</name>
<protein>
    <submittedName>
        <fullName evidence="2">Uncharacterized protein</fullName>
    </submittedName>
</protein>
<dbReference type="EMBL" id="JAWDGP010006253">
    <property type="protein sequence ID" value="KAK3744732.1"/>
    <property type="molecule type" value="Genomic_DNA"/>
</dbReference>
<comment type="caution">
    <text evidence="2">The sequence shown here is derived from an EMBL/GenBank/DDBJ whole genome shotgun (WGS) entry which is preliminary data.</text>
</comment>
<feature type="region of interest" description="Disordered" evidence="1">
    <location>
        <begin position="147"/>
        <end position="181"/>
    </location>
</feature>
<proteinExistence type="predicted"/>
<evidence type="ECO:0000256" key="1">
    <source>
        <dbReference type="SAM" id="MobiDB-lite"/>
    </source>
</evidence>
<keyword evidence="3" id="KW-1185">Reference proteome</keyword>
<reference evidence="2" key="1">
    <citation type="journal article" date="2023" name="G3 (Bethesda)">
        <title>A reference genome for the long-term kleptoplast-retaining sea slug Elysia crispata morphotype clarki.</title>
        <authorList>
            <person name="Eastman K.E."/>
            <person name="Pendleton A.L."/>
            <person name="Shaikh M.A."/>
            <person name="Suttiyut T."/>
            <person name="Ogas R."/>
            <person name="Tomko P."/>
            <person name="Gavelis G."/>
            <person name="Widhalm J.R."/>
            <person name="Wisecaver J.H."/>
        </authorList>
    </citation>
    <scope>NUCLEOTIDE SEQUENCE</scope>
    <source>
        <strain evidence="2">ECLA1</strain>
    </source>
</reference>
<sequence length="181" mass="19942">MENEENKNGHATRFPAPSTVENADLEEKFDRPSGFQVLIKLESSFKATPKGHVYGIKERFRRKHRQAAHSGICLRSKTFILMADGPQQTAAADVSLPASYSSLNRHERLLESKGRKLQPGEQPGQRDKTILVPAIVARNVDFSFRWASSTPGLTRPPDGKSGEKNGEVAITNSTDSEPIAC</sequence>
<evidence type="ECO:0000313" key="2">
    <source>
        <dbReference type="EMBL" id="KAK3744732.1"/>
    </source>
</evidence>
<feature type="compositionally biased region" description="Polar residues" evidence="1">
    <location>
        <begin position="170"/>
        <end position="181"/>
    </location>
</feature>
<feature type="region of interest" description="Disordered" evidence="1">
    <location>
        <begin position="1"/>
        <end position="26"/>
    </location>
</feature>
<gene>
    <name evidence="2" type="ORF">RRG08_062380</name>
</gene>
<organism evidence="2 3">
    <name type="scientific">Elysia crispata</name>
    <name type="common">lettuce slug</name>
    <dbReference type="NCBI Taxonomy" id="231223"/>
    <lineage>
        <taxon>Eukaryota</taxon>
        <taxon>Metazoa</taxon>
        <taxon>Spiralia</taxon>
        <taxon>Lophotrochozoa</taxon>
        <taxon>Mollusca</taxon>
        <taxon>Gastropoda</taxon>
        <taxon>Heterobranchia</taxon>
        <taxon>Euthyneura</taxon>
        <taxon>Panpulmonata</taxon>
        <taxon>Sacoglossa</taxon>
        <taxon>Placobranchoidea</taxon>
        <taxon>Plakobranchidae</taxon>
        <taxon>Elysia</taxon>
    </lineage>
</organism>
<dbReference type="AlphaFoldDB" id="A0AAE0YGA5"/>
<feature type="compositionally biased region" description="Basic and acidic residues" evidence="1">
    <location>
        <begin position="157"/>
        <end position="166"/>
    </location>
</feature>